<gene>
    <name evidence="4" type="ORF">B0H64DRAFT_126705</name>
</gene>
<evidence type="ECO:0000313" key="4">
    <source>
        <dbReference type="EMBL" id="KAK3297554.1"/>
    </source>
</evidence>
<reference evidence="4" key="1">
    <citation type="journal article" date="2023" name="Mol. Phylogenet. Evol.">
        <title>Genome-scale phylogeny and comparative genomics of the fungal order Sordariales.</title>
        <authorList>
            <person name="Hensen N."/>
            <person name="Bonometti L."/>
            <person name="Westerberg I."/>
            <person name="Brannstrom I.O."/>
            <person name="Guillou S."/>
            <person name="Cros-Aarteil S."/>
            <person name="Calhoun S."/>
            <person name="Haridas S."/>
            <person name="Kuo A."/>
            <person name="Mondo S."/>
            <person name="Pangilinan J."/>
            <person name="Riley R."/>
            <person name="LaButti K."/>
            <person name="Andreopoulos B."/>
            <person name="Lipzen A."/>
            <person name="Chen C."/>
            <person name="Yan M."/>
            <person name="Daum C."/>
            <person name="Ng V."/>
            <person name="Clum A."/>
            <person name="Steindorff A."/>
            <person name="Ohm R.A."/>
            <person name="Martin F."/>
            <person name="Silar P."/>
            <person name="Natvig D.O."/>
            <person name="Lalanne C."/>
            <person name="Gautier V."/>
            <person name="Ament-Velasquez S.L."/>
            <person name="Kruys A."/>
            <person name="Hutchinson M.I."/>
            <person name="Powell A.J."/>
            <person name="Barry K."/>
            <person name="Miller A.N."/>
            <person name="Grigoriev I.V."/>
            <person name="Debuchy R."/>
            <person name="Gladieux P."/>
            <person name="Hiltunen Thoren M."/>
            <person name="Johannesson H."/>
        </authorList>
    </citation>
    <scope>NUCLEOTIDE SEQUENCE</scope>
    <source>
        <strain evidence="4">CBS 168.71</strain>
    </source>
</reference>
<comment type="caution">
    <text evidence="4">The sequence shown here is derived from an EMBL/GenBank/DDBJ whole genome shotgun (WGS) entry which is preliminary data.</text>
</comment>
<feature type="compositionally biased region" description="Polar residues" evidence="2">
    <location>
        <begin position="68"/>
        <end position="78"/>
    </location>
</feature>
<keyword evidence="5" id="KW-1185">Reference proteome</keyword>
<evidence type="ECO:0000256" key="2">
    <source>
        <dbReference type="SAM" id="MobiDB-lite"/>
    </source>
</evidence>
<name>A0AAE0HJT4_9PEZI</name>
<feature type="compositionally biased region" description="Polar residues" evidence="2">
    <location>
        <begin position="140"/>
        <end position="150"/>
    </location>
</feature>
<comment type="similarity">
    <text evidence="1">Belongs to the WAPL family.</text>
</comment>
<feature type="domain" description="Wings apart-like protein C-terminal" evidence="3">
    <location>
        <begin position="392"/>
        <end position="734"/>
    </location>
</feature>
<evidence type="ECO:0000256" key="1">
    <source>
        <dbReference type="ARBA" id="ARBA00006854"/>
    </source>
</evidence>
<dbReference type="Pfam" id="PF07814">
    <property type="entry name" value="WAPL"/>
    <property type="match status" value="1"/>
</dbReference>
<feature type="compositionally biased region" description="Basic and acidic residues" evidence="2">
    <location>
        <begin position="84"/>
        <end position="97"/>
    </location>
</feature>
<feature type="region of interest" description="Disordered" evidence="2">
    <location>
        <begin position="20"/>
        <end position="322"/>
    </location>
</feature>
<reference evidence="4" key="2">
    <citation type="submission" date="2023-06" db="EMBL/GenBank/DDBJ databases">
        <authorList>
            <consortium name="Lawrence Berkeley National Laboratory"/>
            <person name="Haridas S."/>
            <person name="Hensen N."/>
            <person name="Bonometti L."/>
            <person name="Westerberg I."/>
            <person name="Brannstrom I.O."/>
            <person name="Guillou S."/>
            <person name="Cros-Aarteil S."/>
            <person name="Calhoun S."/>
            <person name="Kuo A."/>
            <person name="Mondo S."/>
            <person name="Pangilinan J."/>
            <person name="Riley R."/>
            <person name="Labutti K."/>
            <person name="Andreopoulos B."/>
            <person name="Lipzen A."/>
            <person name="Chen C."/>
            <person name="Yanf M."/>
            <person name="Daum C."/>
            <person name="Ng V."/>
            <person name="Clum A."/>
            <person name="Steindorff A."/>
            <person name="Ohm R."/>
            <person name="Martin F."/>
            <person name="Silar P."/>
            <person name="Natvig D."/>
            <person name="Lalanne C."/>
            <person name="Gautier V."/>
            <person name="Ament-Velasquez S.L."/>
            <person name="Kruys A."/>
            <person name="Hutchinson M.I."/>
            <person name="Powell A.J."/>
            <person name="Barry K."/>
            <person name="Miller A.N."/>
            <person name="Grigoriev I.V."/>
            <person name="Debuchy R."/>
            <person name="Gladieux P."/>
            <person name="Thoren M.H."/>
            <person name="Johannesson H."/>
        </authorList>
    </citation>
    <scope>NUCLEOTIDE SEQUENCE</scope>
    <source>
        <strain evidence="4">CBS 168.71</strain>
    </source>
</reference>
<evidence type="ECO:0000259" key="3">
    <source>
        <dbReference type="Pfam" id="PF07814"/>
    </source>
</evidence>
<sequence>MMAESTDSVYDFAFAPKKKVATYGKGGRRRTETTTRPATLKYSESAPAVPSSFAESHTTLPDPPRLSTRATGTANARRQTTRKPGPEARQKPAEEAHSQPLPDPYDVDPYDIDSLADETTRTKKRRVTRESSDKGKFTGPYSTPDSSPSGARSPVPMSEEEIPRSAPDASPSTASRRSTPERDVDMKDDAPTSMPFSAKTTRKLKNLSVSSKSSGLKKQQIPIRLSAPAPKPAPKPTNKNPSRPADGTSSQGPTAQPVRKRRLIDTLAAQVQDEISSSEDETSSHESEILGSQSPTHFQASPPPPPTVLAQPNTLPRPVLATKKTGPKFTYTQQRSMLADEDPLLGSGGLGDIGDGRAGGALFNLGRLTKSSTINTFSYLDEDDETGNTGAVRSIHELRQAGANSRFADEMDDILDRVGLPSAKPSSLRRGALLELAQKMKHKDFRQQFRNHSDGGSLFRSLADETDLISGYAILAIVNTLLAATTSAHLIQQLRSQGLAALVGKLLDNATDIGQLMKDRKQNVSRNGQLTITDIKSSLLGLPVWEPFSPTSLSPRTLALKCLDLLMRQRTHASVEDDVLSQAVTDHLFSILADSISNPAFWDMSNQKESGDFYLALHVLEGHSVSAMQSRLGSVWTKQHAPVVAEVLETALGRPADQLGDLENLTLKLALNITNHNEEASRLFVEQGLLQRLAESACGAFEMVMKSMKADSFMSKVLESLIMMLGAMINFCVYYPPASSSLEERGDGTGSPLNRLIRVFADNHSKTADADSMEKTQLNVALGYLSVLLGYLSLTTSIRERFVSVHPKKNMQPLLDSINEFITFHRKVAEAQGDEGMKQESGSLARLQDLANQLAGLR</sequence>
<evidence type="ECO:0000313" key="5">
    <source>
        <dbReference type="Proteomes" id="UP001278766"/>
    </source>
</evidence>
<proteinExistence type="inferred from homology"/>
<dbReference type="InterPro" id="IPR022771">
    <property type="entry name" value="WAPL_C"/>
</dbReference>
<dbReference type="InterPro" id="IPR011989">
    <property type="entry name" value="ARM-like"/>
</dbReference>
<dbReference type="Proteomes" id="UP001278766">
    <property type="component" value="Unassembled WGS sequence"/>
</dbReference>
<dbReference type="RefSeq" id="XP_062661068.1">
    <property type="nucleotide sequence ID" value="XM_062798056.1"/>
</dbReference>
<feature type="compositionally biased region" description="Polar residues" evidence="2">
    <location>
        <begin position="290"/>
        <end position="299"/>
    </location>
</feature>
<protein>
    <submittedName>
        <fullName evidence="4">Wings apart-like protein regulation of heterochromatin-domain-containing protein</fullName>
    </submittedName>
</protein>
<dbReference type="EMBL" id="JAUEPN010000003">
    <property type="protein sequence ID" value="KAK3297554.1"/>
    <property type="molecule type" value="Genomic_DNA"/>
</dbReference>
<organism evidence="4 5">
    <name type="scientific">Chaetomium fimeti</name>
    <dbReference type="NCBI Taxonomy" id="1854472"/>
    <lineage>
        <taxon>Eukaryota</taxon>
        <taxon>Fungi</taxon>
        <taxon>Dikarya</taxon>
        <taxon>Ascomycota</taxon>
        <taxon>Pezizomycotina</taxon>
        <taxon>Sordariomycetes</taxon>
        <taxon>Sordariomycetidae</taxon>
        <taxon>Sordariales</taxon>
        <taxon>Chaetomiaceae</taxon>
        <taxon>Chaetomium</taxon>
    </lineage>
</organism>
<dbReference type="GeneID" id="87835004"/>
<dbReference type="InterPro" id="IPR039874">
    <property type="entry name" value="WAPL"/>
</dbReference>
<feature type="compositionally biased region" description="Low complexity" evidence="2">
    <location>
        <begin position="206"/>
        <end position="218"/>
    </location>
</feature>
<dbReference type="AlphaFoldDB" id="A0AAE0HJT4"/>
<accession>A0AAE0HJT4</accession>
<dbReference type="PANTHER" id="PTHR22100">
    <property type="entry name" value="WINGS APART-LIKE PROTEIN HOMOLOG"/>
    <property type="match status" value="1"/>
</dbReference>
<feature type="compositionally biased region" description="Acidic residues" evidence="2">
    <location>
        <begin position="105"/>
        <end position="116"/>
    </location>
</feature>
<feature type="compositionally biased region" description="Basic and acidic residues" evidence="2">
    <location>
        <begin position="178"/>
        <end position="190"/>
    </location>
</feature>
<dbReference type="PANTHER" id="PTHR22100:SF13">
    <property type="entry name" value="WINGS APART-LIKE PROTEIN HOMOLOG"/>
    <property type="match status" value="1"/>
</dbReference>
<dbReference type="Gene3D" id="1.25.10.10">
    <property type="entry name" value="Leucine-rich Repeat Variant"/>
    <property type="match status" value="1"/>
</dbReference>